<evidence type="ECO:0000313" key="4">
    <source>
        <dbReference type="Proteomes" id="UP001159427"/>
    </source>
</evidence>
<keyword evidence="1" id="KW-0238">DNA-binding</keyword>
<sequence>PTLRVLLNSALSSGSRKLYQGAWAFFNDFYQQFYHSVSLALPLTTPVLALFVSYLHARKLAPSTIKSYLSAIGYVHKLKGLRDPTRAFIIDKLFTALGRQGSSDIRLPISSPFKHNTDKRPFVILIEREDSMPFCPVQAMFNYPSRPSTQAGHLFCHSDTSPITVGQ</sequence>
<keyword evidence="2" id="KW-1133">Transmembrane helix</keyword>
<evidence type="ECO:0000256" key="2">
    <source>
        <dbReference type="SAM" id="Phobius"/>
    </source>
</evidence>
<dbReference type="SUPFAM" id="SSF47823">
    <property type="entry name" value="lambda integrase-like, N-terminal domain"/>
    <property type="match status" value="1"/>
</dbReference>
<comment type="caution">
    <text evidence="3">The sequence shown here is derived from an EMBL/GenBank/DDBJ whole genome shotgun (WGS) entry which is preliminary data.</text>
</comment>
<keyword evidence="2" id="KW-0472">Membrane</keyword>
<dbReference type="Proteomes" id="UP001159427">
    <property type="component" value="Unassembled WGS sequence"/>
</dbReference>
<dbReference type="InterPro" id="IPR010998">
    <property type="entry name" value="Integrase_recombinase_N"/>
</dbReference>
<feature type="non-terminal residue" evidence="3">
    <location>
        <position position="1"/>
    </location>
</feature>
<name>A0ABN8RK15_9CNID</name>
<gene>
    <name evidence="3" type="ORF">PEVE_00011864</name>
</gene>
<keyword evidence="2" id="KW-0812">Transmembrane</keyword>
<reference evidence="3 4" key="1">
    <citation type="submission" date="2022-05" db="EMBL/GenBank/DDBJ databases">
        <authorList>
            <consortium name="Genoscope - CEA"/>
            <person name="William W."/>
        </authorList>
    </citation>
    <scope>NUCLEOTIDE SEQUENCE [LARGE SCALE GENOMIC DNA]</scope>
</reference>
<protein>
    <submittedName>
        <fullName evidence="3">Uncharacterized protein</fullName>
    </submittedName>
</protein>
<feature type="non-terminal residue" evidence="3">
    <location>
        <position position="167"/>
    </location>
</feature>
<accession>A0ABN8RK15</accession>
<evidence type="ECO:0000313" key="3">
    <source>
        <dbReference type="EMBL" id="CAH3178607.1"/>
    </source>
</evidence>
<keyword evidence="4" id="KW-1185">Reference proteome</keyword>
<dbReference type="Gene3D" id="1.10.150.130">
    <property type="match status" value="1"/>
</dbReference>
<feature type="transmembrane region" description="Helical" evidence="2">
    <location>
        <begin position="33"/>
        <end position="57"/>
    </location>
</feature>
<organism evidence="3 4">
    <name type="scientific">Porites evermanni</name>
    <dbReference type="NCBI Taxonomy" id="104178"/>
    <lineage>
        <taxon>Eukaryota</taxon>
        <taxon>Metazoa</taxon>
        <taxon>Cnidaria</taxon>
        <taxon>Anthozoa</taxon>
        <taxon>Hexacorallia</taxon>
        <taxon>Scleractinia</taxon>
        <taxon>Fungiina</taxon>
        <taxon>Poritidae</taxon>
        <taxon>Porites</taxon>
    </lineage>
</organism>
<proteinExistence type="predicted"/>
<dbReference type="EMBL" id="CALNXI010001865">
    <property type="protein sequence ID" value="CAH3178607.1"/>
    <property type="molecule type" value="Genomic_DNA"/>
</dbReference>
<evidence type="ECO:0000256" key="1">
    <source>
        <dbReference type="ARBA" id="ARBA00023125"/>
    </source>
</evidence>